<organism evidence="1 2">
    <name type="scientific">Naganishia adeliensis</name>
    <dbReference type="NCBI Taxonomy" id="92952"/>
    <lineage>
        <taxon>Eukaryota</taxon>
        <taxon>Fungi</taxon>
        <taxon>Dikarya</taxon>
        <taxon>Basidiomycota</taxon>
        <taxon>Agaricomycotina</taxon>
        <taxon>Tremellomycetes</taxon>
        <taxon>Filobasidiales</taxon>
        <taxon>Filobasidiaceae</taxon>
        <taxon>Naganishia</taxon>
    </lineage>
</organism>
<keyword evidence="2" id="KW-1185">Reference proteome</keyword>
<evidence type="ECO:0000313" key="1">
    <source>
        <dbReference type="EMBL" id="KAJ9097450.1"/>
    </source>
</evidence>
<gene>
    <name evidence="1" type="ORF">QFC20_006191</name>
</gene>
<sequence>MSRTDTESTASPFASSSHADGQDANRTIQEDLPPLSALFPPLDLPPADPEDYQPPFTDQTCFSWCVQSNHRRKDEYLPICRMICLNVNKNTDTEDDDVRRQILLGKKSSKGKERETDDDRALPVKARRRIRQWISERQLVLFKGDLDGMQQVQTDDSGKFSNHQRNHPAGTILSADGDDSENTTSREQKQRRPIRRRYEDDEWSIETKNVGEEG</sequence>
<evidence type="ECO:0000313" key="2">
    <source>
        <dbReference type="Proteomes" id="UP001230649"/>
    </source>
</evidence>
<reference evidence="1" key="1">
    <citation type="submission" date="2023-04" db="EMBL/GenBank/DDBJ databases">
        <title>Draft Genome sequencing of Naganishia species isolated from polar environments using Oxford Nanopore Technology.</title>
        <authorList>
            <person name="Leo P."/>
            <person name="Venkateswaran K."/>
        </authorList>
    </citation>
    <scope>NUCLEOTIDE SEQUENCE</scope>
    <source>
        <strain evidence="1">MNA-CCFEE 5262</strain>
    </source>
</reference>
<protein>
    <submittedName>
        <fullName evidence="1">Uncharacterized protein</fullName>
    </submittedName>
</protein>
<proteinExistence type="predicted"/>
<accession>A0ACC2VDH1</accession>
<name>A0ACC2VDH1_9TREE</name>
<comment type="caution">
    <text evidence="1">The sequence shown here is derived from an EMBL/GenBank/DDBJ whole genome shotgun (WGS) entry which is preliminary data.</text>
</comment>
<dbReference type="EMBL" id="JASBWS010000103">
    <property type="protein sequence ID" value="KAJ9097450.1"/>
    <property type="molecule type" value="Genomic_DNA"/>
</dbReference>
<dbReference type="Proteomes" id="UP001230649">
    <property type="component" value="Unassembled WGS sequence"/>
</dbReference>